<evidence type="ECO:0000313" key="1">
    <source>
        <dbReference type="Proteomes" id="UP000887564"/>
    </source>
</evidence>
<proteinExistence type="predicted"/>
<keyword evidence="1" id="KW-1185">Reference proteome</keyword>
<dbReference type="AlphaFoldDB" id="A0A914S0U2"/>
<name>A0A914S0U2_PAREQ</name>
<dbReference type="Proteomes" id="UP000887564">
    <property type="component" value="Unplaced"/>
</dbReference>
<accession>A0A914S0U2</accession>
<organism evidence="1 2">
    <name type="scientific">Parascaris equorum</name>
    <name type="common">Equine roundworm</name>
    <dbReference type="NCBI Taxonomy" id="6256"/>
    <lineage>
        <taxon>Eukaryota</taxon>
        <taxon>Metazoa</taxon>
        <taxon>Ecdysozoa</taxon>
        <taxon>Nematoda</taxon>
        <taxon>Chromadorea</taxon>
        <taxon>Rhabditida</taxon>
        <taxon>Spirurina</taxon>
        <taxon>Ascaridomorpha</taxon>
        <taxon>Ascaridoidea</taxon>
        <taxon>Ascarididae</taxon>
        <taxon>Parascaris</taxon>
    </lineage>
</organism>
<evidence type="ECO:0000313" key="2">
    <source>
        <dbReference type="WBParaSite" id="PEQ_0001076401-mRNA-1"/>
    </source>
</evidence>
<sequence length="97" mass="11181">MENLYLKDSPLNSISKKMQHFVLSEAFVVNFAIYPMPNFADSFIREKFNRMVEELETIPNYSSGPASTNLWTREFADKMKTNGHSAARRGKLPVHKL</sequence>
<dbReference type="WBParaSite" id="PEQ_0001076401-mRNA-1">
    <property type="protein sequence ID" value="PEQ_0001076401-mRNA-1"/>
    <property type="gene ID" value="PEQ_0001076401"/>
</dbReference>
<reference evidence="2" key="1">
    <citation type="submission" date="2022-11" db="UniProtKB">
        <authorList>
            <consortium name="WormBaseParasite"/>
        </authorList>
    </citation>
    <scope>IDENTIFICATION</scope>
</reference>
<protein>
    <submittedName>
        <fullName evidence="2">Uncharacterized protein</fullName>
    </submittedName>
</protein>